<organism evidence="4 5">
    <name type="scientific">Penstemon smallii</name>
    <dbReference type="NCBI Taxonomy" id="265156"/>
    <lineage>
        <taxon>Eukaryota</taxon>
        <taxon>Viridiplantae</taxon>
        <taxon>Streptophyta</taxon>
        <taxon>Embryophyta</taxon>
        <taxon>Tracheophyta</taxon>
        <taxon>Spermatophyta</taxon>
        <taxon>Magnoliopsida</taxon>
        <taxon>eudicotyledons</taxon>
        <taxon>Gunneridae</taxon>
        <taxon>Pentapetalae</taxon>
        <taxon>asterids</taxon>
        <taxon>lamiids</taxon>
        <taxon>Lamiales</taxon>
        <taxon>Plantaginaceae</taxon>
        <taxon>Cheloneae</taxon>
        <taxon>Penstemon</taxon>
    </lineage>
</organism>
<comment type="caution">
    <text evidence="4">The sequence shown here is derived from an EMBL/GenBank/DDBJ whole genome shotgun (WGS) entry which is preliminary data.</text>
</comment>
<evidence type="ECO:0000313" key="4">
    <source>
        <dbReference type="EMBL" id="KAL3844186.1"/>
    </source>
</evidence>
<sequence>MVYREVFFEMSPRIMHIKKVNNDTNSWAVRVMVEAKTQPRFPARGVKRYQRILLVDETGQKISATVFDPDIEHFKDKFTMYKTYTVSNAFVSKIEDKYDKFGYPYQWIINSKTACNPDPESAIPRSVIKSEYGSIGNLKTLVRQNIFLDVVAIVIQKGELRSFILNNKDTKLREFAIMDQEEKVVVLTPWNAVAEAEGDLIDKATDSLPIIRATQLLVSAHRDGTLGSTAGTVIELEPDIPEVVALKAWRSNNLKCIVDAISAKDYFQRVESSVVFPTDQISLISDVISEVKNDRFTVEAAAIVINTEQKYYYMACKKCFSSVDADYDYEYTCAMCREKTQAKPRERIYLSIFDSTGSLSVTVFGPPVIILMQMDSEMCMRLSDKGEAVTAELVNNKLSGKIFYMKIRKKENTVGVHIQQQYIVTNLRLKETPDISEAGKLPSVLKDQDAVPEKKFKHTVVKSLFPDDEGSSKENAASDVYDTLV</sequence>
<dbReference type="EMBL" id="JBJXBP010000002">
    <property type="protein sequence ID" value="KAL3844186.1"/>
    <property type="molecule type" value="Genomic_DNA"/>
</dbReference>
<feature type="domain" description="Replication factor A C-terminal" evidence="3">
    <location>
        <begin position="296"/>
        <end position="427"/>
    </location>
</feature>
<protein>
    <submittedName>
        <fullName evidence="4">Uncharacterized protein</fullName>
    </submittedName>
</protein>
<dbReference type="SUPFAM" id="SSF50249">
    <property type="entry name" value="Nucleic acid-binding proteins"/>
    <property type="match status" value="3"/>
</dbReference>
<dbReference type="Pfam" id="PF02721">
    <property type="entry name" value="DUF223"/>
    <property type="match status" value="1"/>
</dbReference>
<evidence type="ECO:0000259" key="2">
    <source>
        <dbReference type="Pfam" id="PF02721"/>
    </source>
</evidence>
<keyword evidence="5" id="KW-1185">Reference proteome</keyword>
<reference evidence="4 5" key="1">
    <citation type="submission" date="2024-12" db="EMBL/GenBank/DDBJ databases">
        <title>The unique morphological basis and parallel evolutionary history of personate flowers in Penstemon.</title>
        <authorList>
            <person name="Depatie T.H."/>
            <person name="Wessinger C.A."/>
        </authorList>
    </citation>
    <scope>NUCLEOTIDE SEQUENCE [LARGE SCALE GENOMIC DNA]</scope>
    <source>
        <strain evidence="4">WTNN_2</strain>
        <tissue evidence="4">Leaf</tissue>
    </source>
</reference>
<dbReference type="InterPro" id="IPR012340">
    <property type="entry name" value="NA-bd_OB-fold"/>
</dbReference>
<dbReference type="InterPro" id="IPR013955">
    <property type="entry name" value="Rep_factor-A_C"/>
</dbReference>
<feature type="domain" description="Replication protein A 70 kDa DNA-binding subunit B/D first OB fold" evidence="2">
    <location>
        <begin position="16"/>
        <end position="114"/>
    </location>
</feature>
<evidence type="ECO:0000313" key="5">
    <source>
        <dbReference type="Proteomes" id="UP001634393"/>
    </source>
</evidence>
<gene>
    <name evidence="4" type="ORF">ACJIZ3_001589</name>
</gene>
<dbReference type="Gene3D" id="2.40.50.140">
    <property type="entry name" value="Nucleic acid-binding proteins"/>
    <property type="match status" value="3"/>
</dbReference>
<evidence type="ECO:0000256" key="1">
    <source>
        <dbReference type="SAM" id="MobiDB-lite"/>
    </source>
</evidence>
<dbReference type="Pfam" id="PF08646">
    <property type="entry name" value="Rep_fac-A_C"/>
    <property type="match status" value="1"/>
</dbReference>
<proteinExistence type="predicted"/>
<feature type="region of interest" description="Disordered" evidence="1">
    <location>
        <begin position="466"/>
        <end position="485"/>
    </location>
</feature>
<name>A0ABD3U5T6_9LAMI</name>
<dbReference type="PANTHER" id="PTHR47165">
    <property type="entry name" value="OS03G0429900 PROTEIN"/>
    <property type="match status" value="1"/>
</dbReference>
<accession>A0ABD3U5T6</accession>
<dbReference type="InterPro" id="IPR003871">
    <property type="entry name" value="RFA1B/D_OB_1st"/>
</dbReference>
<dbReference type="Proteomes" id="UP001634393">
    <property type="component" value="Unassembled WGS sequence"/>
</dbReference>
<dbReference type="PANTHER" id="PTHR47165:SF4">
    <property type="entry name" value="OS03G0429900 PROTEIN"/>
    <property type="match status" value="1"/>
</dbReference>
<evidence type="ECO:0000259" key="3">
    <source>
        <dbReference type="Pfam" id="PF08646"/>
    </source>
</evidence>
<dbReference type="AlphaFoldDB" id="A0ABD3U5T6"/>